<sequence length="198" mass="22642">MTTLTAREYDDETFEDADFTGATLDGIRFHECSFRRCNFSEATLARCRFSDCDFTDCNLSLTRLTGSLFDAVHFTDCKMVGINWTQAHWPRVRLAKALAFHRCVLNDSSFFGLDLRECELVECRARDVDFTDANCEQADFSSTDLFESVFARTRLAGANFIDAQNYRIDIFTNDIKRARFSLPEAVALLDSLDIELQD</sequence>
<dbReference type="PANTHER" id="PTHR42999:SF1">
    <property type="entry name" value="PENTAPEPTIDE REPEAT-CONTAINING PROTEIN"/>
    <property type="match status" value="1"/>
</dbReference>
<keyword evidence="2" id="KW-1185">Reference proteome</keyword>
<protein>
    <submittedName>
        <fullName evidence="1">Pentapeptide repeat-containing protein</fullName>
    </submittedName>
</protein>
<reference evidence="1 2" key="1">
    <citation type="submission" date="2020-08" db="EMBL/GenBank/DDBJ databases">
        <title>Dyella sp. G9 isolated from forest soil.</title>
        <authorList>
            <person name="Fu J."/>
            <person name="Qiu L."/>
        </authorList>
    </citation>
    <scope>NUCLEOTIDE SEQUENCE [LARGE SCALE GENOMIC DNA]</scope>
    <source>
        <strain evidence="1 2">G9</strain>
    </source>
</reference>
<dbReference type="Pfam" id="PF00805">
    <property type="entry name" value="Pentapeptide"/>
    <property type="match status" value="1"/>
</dbReference>
<dbReference type="Proteomes" id="UP000515873">
    <property type="component" value="Chromosome"/>
</dbReference>
<dbReference type="SUPFAM" id="SSF141571">
    <property type="entry name" value="Pentapeptide repeat-like"/>
    <property type="match status" value="1"/>
</dbReference>
<evidence type="ECO:0000313" key="2">
    <source>
        <dbReference type="Proteomes" id="UP000515873"/>
    </source>
</evidence>
<gene>
    <name evidence="1" type="ORF">H8F01_11905</name>
</gene>
<dbReference type="AlphaFoldDB" id="A0A7G8PZ88"/>
<dbReference type="KEGG" id="dtl:H8F01_11905"/>
<organism evidence="1 2">
    <name type="scientific">Dyella telluris</name>
    <dbReference type="NCBI Taxonomy" id="2763498"/>
    <lineage>
        <taxon>Bacteria</taxon>
        <taxon>Pseudomonadati</taxon>
        <taxon>Pseudomonadota</taxon>
        <taxon>Gammaproteobacteria</taxon>
        <taxon>Lysobacterales</taxon>
        <taxon>Rhodanobacteraceae</taxon>
        <taxon>Dyella</taxon>
    </lineage>
</organism>
<proteinExistence type="predicted"/>
<dbReference type="Gene3D" id="2.160.20.80">
    <property type="entry name" value="E3 ubiquitin-protein ligase SopA"/>
    <property type="match status" value="1"/>
</dbReference>
<name>A0A7G8PZ88_9GAMM</name>
<dbReference type="Pfam" id="PF13599">
    <property type="entry name" value="Pentapeptide_4"/>
    <property type="match status" value="1"/>
</dbReference>
<dbReference type="RefSeq" id="WP_187055337.1">
    <property type="nucleotide sequence ID" value="NZ_CP060412.1"/>
</dbReference>
<dbReference type="EMBL" id="CP060412">
    <property type="protein sequence ID" value="QNJ99845.1"/>
    <property type="molecule type" value="Genomic_DNA"/>
</dbReference>
<accession>A0A7G8PZ88</accession>
<dbReference type="InterPro" id="IPR052949">
    <property type="entry name" value="PA_immunity-related"/>
</dbReference>
<dbReference type="PANTHER" id="PTHR42999">
    <property type="entry name" value="ANTIBIOTIC RESISTANCE PROTEIN MCBG"/>
    <property type="match status" value="1"/>
</dbReference>
<evidence type="ECO:0000313" key="1">
    <source>
        <dbReference type="EMBL" id="QNJ99845.1"/>
    </source>
</evidence>
<dbReference type="InterPro" id="IPR001646">
    <property type="entry name" value="5peptide_repeat"/>
</dbReference>